<proteinExistence type="inferred from homology"/>
<evidence type="ECO:0000256" key="1">
    <source>
        <dbReference type="ARBA" id="ARBA00008308"/>
    </source>
</evidence>
<keyword evidence="3" id="KW-1185">Reference proteome</keyword>
<dbReference type="PANTHER" id="PTHR20974:SF0">
    <property type="entry name" value="UPF0585 PROTEIN CG18661"/>
    <property type="match status" value="1"/>
</dbReference>
<dbReference type="EMBL" id="JAAAHY010000549">
    <property type="protein sequence ID" value="KAF9962433.1"/>
    <property type="molecule type" value="Genomic_DNA"/>
</dbReference>
<dbReference type="Pfam" id="PF06080">
    <property type="entry name" value="DUF938"/>
    <property type="match status" value="1"/>
</dbReference>
<accession>A0A9P6J503</accession>
<evidence type="ECO:0000313" key="2">
    <source>
        <dbReference type="EMBL" id="KAF9962433.1"/>
    </source>
</evidence>
<dbReference type="SUPFAM" id="SSF53335">
    <property type="entry name" value="S-adenosyl-L-methionine-dependent methyltransferases"/>
    <property type="match status" value="1"/>
</dbReference>
<dbReference type="InterPro" id="IPR010342">
    <property type="entry name" value="DUF938"/>
</dbReference>
<dbReference type="PANTHER" id="PTHR20974">
    <property type="entry name" value="UPF0585 PROTEIN CG18661"/>
    <property type="match status" value="1"/>
</dbReference>
<reference evidence="2" key="1">
    <citation type="journal article" date="2020" name="Fungal Divers.">
        <title>Resolving the Mortierellaceae phylogeny through synthesis of multi-gene phylogenetics and phylogenomics.</title>
        <authorList>
            <person name="Vandepol N."/>
            <person name="Liber J."/>
            <person name="Desiro A."/>
            <person name="Na H."/>
            <person name="Kennedy M."/>
            <person name="Barry K."/>
            <person name="Grigoriev I.V."/>
            <person name="Miller A.N."/>
            <person name="O'Donnell K."/>
            <person name="Stajich J.E."/>
            <person name="Bonito G."/>
        </authorList>
    </citation>
    <scope>NUCLEOTIDE SEQUENCE</scope>
    <source>
        <strain evidence="2">CK1249</strain>
    </source>
</reference>
<comment type="similarity">
    <text evidence="1">Belongs to the UPF0585 family.</text>
</comment>
<dbReference type="Proteomes" id="UP000738359">
    <property type="component" value="Unassembled WGS sequence"/>
</dbReference>
<dbReference type="InterPro" id="IPR029063">
    <property type="entry name" value="SAM-dependent_MTases_sf"/>
</dbReference>
<protein>
    <submittedName>
        <fullName evidence="2">Uncharacterized protein</fullName>
    </submittedName>
</protein>
<dbReference type="OrthoDB" id="10258744at2759"/>
<sequence>MSTDATTKKAQFCNNGQSIQGAAELSNGDKVFLAPTDRNKDVILDALRPLLEKSQYVVEIGSGSGQHVYHFANQFPEVVFQPTEYDVSLFKSIKAYTDDLPAGHQVREPLELDTTVDEHWDNILEAGIRERKADVPSEGAYDLAIATNIFHITSWEVGSSLVRGAGRLLKPGGILTCYGSFKKDGKFSTESNAEFDKTLRGRDPSWGVKDIEKIQEVAEGPEVGLRLEEIRDMPSNNYLLIFKKISLEQ</sequence>
<organism evidence="2 3">
    <name type="scientific">Mortierella alpina</name>
    <name type="common">Oleaginous fungus</name>
    <name type="synonym">Mortierella renispora</name>
    <dbReference type="NCBI Taxonomy" id="64518"/>
    <lineage>
        <taxon>Eukaryota</taxon>
        <taxon>Fungi</taxon>
        <taxon>Fungi incertae sedis</taxon>
        <taxon>Mucoromycota</taxon>
        <taxon>Mortierellomycotina</taxon>
        <taxon>Mortierellomycetes</taxon>
        <taxon>Mortierellales</taxon>
        <taxon>Mortierellaceae</taxon>
        <taxon>Mortierella</taxon>
    </lineage>
</organism>
<evidence type="ECO:0000313" key="3">
    <source>
        <dbReference type="Proteomes" id="UP000738359"/>
    </source>
</evidence>
<gene>
    <name evidence="2" type="ORF">BGZ70_008043</name>
</gene>
<name>A0A9P6J503_MORAP</name>
<dbReference type="Gene3D" id="3.40.50.150">
    <property type="entry name" value="Vaccinia Virus protein VP39"/>
    <property type="match status" value="1"/>
</dbReference>
<dbReference type="AlphaFoldDB" id="A0A9P6J503"/>
<comment type="caution">
    <text evidence="2">The sequence shown here is derived from an EMBL/GenBank/DDBJ whole genome shotgun (WGS) entry which is preliminary data.</text>
</comment>